<dbReference type="RefSeq" id="WP_110275517.1">
    <property type="nucleotide sequence ID" value="NZ_QJJG01000013.1"/>
</dbReference>
<dbReference type="EMBL" id="QJJG01000013">
    <property type="protein sequence ID" value="PXW42925.1"/>
    <property type="molecule type" value="Genomic_DNA"/>
</dbReference>
<dbReference type="AlphaFoldDB" id="A0A318FIE7"/>
<dbReference type="InterPro" id="IPR011051">
    <property type="entry name" value="RmlC_Cupin_sf"/>
</dbReference>
<dbReference type="Proteomes" id="UP000247485">
    <property type="component" value="Unassembled WGS sequence"/>
</dbReference>
<evidence type="ECO:0000313" key="1">
    <source>
        <dbReference type="EMBL" id="PXW42925.1"/>
    </source>
</evidence>
<evidence type="ECO:0000313" key="2">
    <source>
        <dbReference type="Proteomes" id="UP000247485"/>
    </source>
</evidence>
<gene>
    <name evidence="1" type="ORF">DET57_113121</name>
</gene>
<dbReference type="InterPro" id="IPR014710">
    <property type="entry name" value="RmlC-like_jellyroll"/>
</dbReference>
<protein>
    <recommendedName>
        <fullName evidence="3">Cupin</fullName>
    </recommendedName>
</protein>
<sequence>MQYSVKIGQYDGAGLQCMVESADWFVGIKNWKPENDIQYIDTLERHLLTDEVFILLDGKCTLLVIDENDSAKFHFQYISMEPYKVYCIPKGAWHNTITWPGVKLALIENRNTSVENSEFMLLSRAMREQIISALASPVS</sequence>
<accession>A0A318FIE7</accession>
<comment type="caution">
    <text evidence="1">The sequence shown here is derived from an EMBL/GenBank/DDBJ whole genome shotgun (WGS) entry which is preliminary data.</text>
</comment>
<name>A0A318FIE7_KLEOX</name>
<organism evidence="1 2">
    <name type="scientific">Klebsiella oxytoca</name>
    <dbReference type="NCBI Taxonomy" id="571"/>
    <lineage>
        <taxon>Bacteria</taxon>
        <taxon>Pseudomonadati</taxon>
        <taxon>Pseudomonadota</taxon>
        <taxon>Gammaproteobacteria</taxon>
        <taxon>Enterobacterales</taxon>
        <taxon>Enterobacteriaceae</taxon>
        <taxon>Klebsiella/Raoultella group</taxon>
        <taxon>Klebsiella</taxon>
    </lineage>
</organism>
<dbReference type="Gene3D" id="2.60.120.10">
    <property type="entry name" value="Jelly Rolls"/>
    <property type="match status" value="1"/>
</dbReference>
<dbReference type="SUPFAM" id="SSF51182">
    <property type="entry name" value="RmlC-like cupins"/>
    <property type="match status" value="1"/>
</dbReference>
<evidence type="ECO:0008006" key="3">
    <source>
        <dbReference type="Google" id="ProtNLM"/>
    </source>
</evidence>
<reference evidence="1 2" key="1">
    <citation type="submission" date="2018-05" db="EMBL/GenBank/DDBJ databases">
        <title>Freshwater and sediment microbial communities from various areas in North America, analyzing microbe dynamics in response to fracking.</title>
        <authorList>
            <person name="Lamendella R."/>
        </authorList>
    </citation>
    <scope>NUCLEOTIDE SEQUENCE [LARGE SCALE GENOMIC DNA]</scope>
    <source>
        <strain evidence="1 2">67</strain>
    </source>
</reference>
<proteinExistence type="predicted"/>